<protein>
    <submittedName>
        <fullName evidence="2">Uncharacterized protein</fullName>
    </submittedName>
</protein>
<evidence type="ECO:0000313" key="2">
    <source>
        <dbReference type="EMBL" id="EJZ42574.1"/>
    </source>
</evidence>
<name>A0ABN0HAG8_9LEPT</name>
<evidence type="ECO:0000256" key="1">
    <source>
        <dbReference type="SAM" id="Phobius"/>
    </source>
</evidence>
<gene>
    <name evidence="2" type="ORF">LEP1GSC178_2439</name>
</gene>
<keyword evidence="1" id="KW-1133">Transmembrane helix</keyword>
<feature type="transmembrane region" description="Helical" evidence="1">
    <location>
        <begin position="20"/>
        <end position="37"/>
    </location>
</feature>
<keyword evidence="1" id="KW-0472">Membrane</keyword>
<reference evidence="2 3" key="1">
    <citation type="submission" date="2012-08" db="EMBL/GenBank/DDBJ databases">
        <authorList>
            <person name="Harkins D.M."/>
            <person name="Durkin A.S."/>
            <person name="Selengut J.D."/>
            <person name="Sanka R."/>
            <person name="DePew J."/>
            <person name="Purushe J."/>
            <person name="Matthias M.A."/>
            <person name="Vinetz J.M."/>
            <person name="Sutton G.G."/>
            <person name="Nelson W.C."/>
            <person name="Fouts D.E."/>
        </authorList>
    </citation>
    <scope>NUCLEOTIDE SEQUENCE [LARGE SCALE GENOMIC DNA]</scope>
    <source>
        <strain evidence="2 3">MMD4847</strain>
    </source>
</reference>
<keyword evidence="3" id="KW-1185">Reference proteome</keyword>
<evidence type="ECO:0000313" key="3">
    <source>
        <dbReference type="Proteomes" id="UP000018720"/>
    </source>
</evidence>
<dbReference type="EMBL" id="AHOM02000004">
    <property type="protein sequence ID" value="EJZ42574.1"/>
    <property type="molecule type" value="Genomic_DNA"/>
</dbReference>
<comment type="caution">
    <text evidence="2">The sequence shown here is derived from an EMBL/GenBank/DDBJ whole genome shotgun (WGS) entry which is preliminary data.</text>
</comment>
<keyword evidence="1" id="KW-0812">Transmembrane</keyword>
<sequence>MIHSDRLGETVFKGRVNFNFMRPFFYFLNFLSSYFLLK</sequence>
<accession>A0ABN0HAG8</accession>
<dbReference type="Proteomes" id="UP000018720">
    <property type="component" value="Unassembled WGS sequence"/>
</dbReference>
<proteinExistence type="predicted"/>
<organism evidence="2 3">
    <name type="scientific">Leptospira licerasiae str. MMD4847</name>
    <dbReference type="NCBI Taxonomy" id="1049971"/>
    <lineage>
        <taxon>Bacteria</taxon>
        <taxon>Pseudomonadati</taxon>
        <taxon>Spirochaetota</taxon>
        <taxon>Spirochaetia</taxon>
        <taxon>Leptospirales</taxon>
        <taxon>Leptospiraceae</taxon>
        <taxon>Leptospira</taxon>
    </lineage>
</organism>